<protein>
    <submittedName>
        <fullName evidence="1">Uncharacterized protein</fullName>
    </submittedName>
</protein>
<accession>A0A356W133</accession>
<dbReference type="EMBL" id="DOGS01000007">
    <property type="protein sequence ID" value="HBQ47308.1"/>
    <property type="molecule type" value="Genomic_DNA"/>
</dbReference>
<feature type="non-terminal residue" evidence="1">
    <location>
        <position position="36"/>
    </location>
</feature>
<comment type="caution">
    <text evidence="1">The sequence shown here is derived from an EMBL/GenBank/DDBJ whole genome shotgun (WGS) entry which is preliminary data.</text>
</comment>
<proteinExistence type="predicted"/>
<sequence>MHHLTVRVQPNASADRVENWETDAAGRSYLKVRVRA</sequence>
<dbReference type="Proteomes" id="UP000263957">
    <property type="component" value="Unassembled WGS sequence"/>
</dbReference>
<name>A0A356W133_9PROT</name>
<evidence type="ECO:0000313" key="1">
    <source>
        <dbReference type="EMBL" id="HBQ47308.1"/>
    </source>
</evidence>
<gene>
    <name evidence="1" type="ORF">DD728_00220</name>
</gene>
<evidence type="ECO:0000313" key="2">
    <source>
        <dbReference type="Proteomes" id="UP000263957"/>
    </source>
</evidence>
<organism evidence="1 2">
    <name type="scientific">Hyphomonas atlantica</name>
    <dbReference type="NCBI Taxonomy" id="1280948"/>
    <lineage>
        <taxon>Bacteria</taxon>
        <taxon>Pseudomonadati</taxon>
        <taxon>Pseudomonadota</taxon>
        <taxon>Alphaproteobacteria</taxon>
        <taxon>Hyphomonadales</taxon>
        <taxon>Hyphomonadaceae</taxon>
        <taxon>Hyphomonas</taxon>
    </lineage>
</organism>
<dbReference type="AlphaFoldDB" id="A0A356W133"/>
<reference evidence="1 2" key="1">
    <citation type="journal article" date="2018" name="Nat. Biotechnol.">
        <title>A standardized bacterial taxonomy based on genome phylogeny substantially revises the tree of life.</title>
        <authorList>
            <person name="Parks D.H."/>
            <person name="Chuvochina M."/>
            <person name="Waite D.W."/>
            <person name="Rinke C."/>
            <person name="Skarshewski A."/>
            <person name="Chaumeil P.A."/>
            <person name="Hugenholtz P."/>
        </authorList>
    </citation>
    <scope>NUCLEOTIDE SEQUENCE [LARGE SCALE GENOMIC DNA]</scope>
    <source>
        <strain evidence="1">UBA10378</strain>
    </source>
</reference>